<dbReference type="AlphaFoldDB" id="A3P5B4"/>
<dbReference type="EMBL" id="CP000573">
    <property type="protein sequence ID" value="ABN93292.1"/>
    <property type="molecule type" value="Genomic_DNA"/>
</dbReference>
<reference evidence="2" key="1">
    <citation type="submission" date="2007-02" db="EMBL/GenBank/DDBJ databases">
        <authorList>
            <person name="DeShazer D."/>
            <person name="Woods D.E."/>
            <person name="Nierman W.C."/>
        </authorList>
    </citation>
    <scope>NUCLEOTIDE SEQUENCE [LARGE SCALE GENOMIC DNA]</scope>
    <source>
        <strain evidence="2">1106a</strain>
    </source>
</reference>
<sequence length="47" mass="5184">MPHEGAARSGARSCVAPRDRRACCVRRARASDESMRRFEAMLACNSS</sequence>
<gene>
    <name evidence="1" type="ordered locus">BURPS1106A_A1490</name>
</gene>
<evidence type="ECO:0000313" key="2">
    <source>
        <dbReference type="Proteomes" id="UP000006738"/>
    </source>
</evidence>
<organism evidence="1 2">
    <name type="scientific">Burkholderia pseudomallei (strain 1106a)</name>
    <dbReference type="NCBI Taxonomy" id="357348"/>
    <lineage>
        <taxon>Bacteria</taxon>
        <taxon>Pseudomonadati</taxon>
        <taxon>Pseudomonadota</taxon>
        <taxon>Betaproteobacteria</taxon>
        <taxon>Burkholderiales</taxon>
        <taxon>Burkholderiaceae</taxon>
        <taxon>Burkholderia</taxon>
        <taxon>pseudomallei group</taxon>
    </lineage>
</organism>
<proteinExistence type="predicted"/>
<dbReference type="KEGG" id="bpl:BURPS1106A_A1490"/>
<accession>A3P5B4</accession>
<evidence type="ECO:0000313" key="1">
    <source>
        <dbReference type="EMBL" id="ABN93292.1"/>
    </source>
</evidence>
<dbReference type="HOGENOM" id="CLU_3165586_0_0_4"/>
<name>A3P5B4_BURP0</name>
<dbReference type="Proteomes" id="UP000006738">
    <property type="component" value="Chromosome II"/>
</dbReference>
<protein>
    <submittedName>
        <fullName evidence="1">Uncharacterized protein</fullName>
    </submittedName>
</protein>